<organism evidence="2 3">
    <name type="scientific">Fusarium oxysporum f. sp. lycopersici (strain 4287 / CBS 123668 / FGSC 9935 / NRRL 34936)</name>
    <name type="common">Fusarium vascular wilt of tomato</name>
    <dbReference type="NCBI Taxonomy" id="426428"/>
    <lineage>
        <taxon>Eukaryota</taxon>
        <taxon>Fungi</taxon>
        <taxon>Dikarya</taxon>
        <taxon>Ascomycota</taxon>
        <taxon>Pezizomycotina</taxon>
        <taxon>Sordariomycetes</taxon>
        <taxon>Hypocreomycetidae</taxon>
        <taxon>Hypocreales</taxon>
        <taxon>Nectriaceae</taxon>
        <taxon>Fusarium</taxon>
        <taxon>Fusarium oxysporum species complex</taxon>
    </lineage>
</organism>
<dbReference type="EMBL" id="DS231700">
    <property type="protein sequence ID" value="KNB01547.1"/>
    <property type="molecule type" value="Genomic_DNA"/>
</dbReference>
<dbReference type="VEuPathDB" id="FungiDB:FOXG_18897"/>
<feature type="region of interest" description="Disordered" evidence="1">
    <location>
        <begin position="1"/>
        <end position="20"/>
    </location>
</feature>
<evidence type="ECO:0000313" key="3">
    <source>
        <dbReference type="Proteomes" id="UP000009097"/>
    </source>
</evidence>
<name>A0A0J9WK76_FUSO4</name>
<gene>
    <name evidence="2" type="ORF">FOXG_18897</name>
</gene>
<dbReference type="RefSeq" id="XP_018239592.1">
    <property type="nucleotide sequence ID" value="XM_018399039.1"/>
</dbReference>
<sequence length="63" mass="6696">MLGPDCKETHDMRHHNGPFEVSLPNDNATALEIICSVIHFQNDKIPGTLAAGDVLAVAVAADN</sequence>
<evidence type="ECO:0000256" key="1">
    <source>
        <dbReference type="SAM" id="MobiDB-lite"/>
    </source>
</evidence>
<proteinExistence type="predicted"/>
<reference evidence="2" key="2">
    <citation type="journal article" date="2010" name="Nature">
        <title>Comparative genomics reveals mobile pathogenicity chromosomes in Fusarium.</title>
        <authorList>
            <person name="Ma L.J."/>
            <person name="van der Does H.C."/>
            <person name="Borkovich K.A."/>
            <person name="Coleman J.J."/>
            <person name="Daboussi M.J."/>
            <person name="Di Pietro A."/>
            <person name="Dufresne M."/>
            <person name="Freitag M."/>
            <person name="Grabherr M."/>
            <person name="Henrissat B."/>
            <person name="Houterman P.M."/>
            <person name="Kang S."/>
            <person name="Shim W.B."/>
            <person name="Woloshuk C."/>
            <person name="Xie X."/>
            <person name="Xu J.R."/>
            <person name="Antoniw J."/>
            <person name="Baker S.E."/>
            <person name="Bluhm B.H."/>
            <person name="Breakspear A."/>
            <person name="Brown D.W."/>
            <person name="Butchko R.A."/>
            <person name="Chapman S."/>
            <person name="Coulson R."/>
            <person name="Coutinho P.M."/>
            <person name="Danchin E.G."/>
            <person name="Diener A."/>
            <person name="Gale L.R."/>
            <person name="Gardiner D.M."/>
            <person name="Goff S."/>
            <person name="Hammond-Kosack K.E."/>
            <person name="Hilburn K."/>
            <person name="Hua-Van A."/>
            <person name="Jonkers W."/>
            <person name="Kazan K."/>
            <person name="Kodira C.D."/>
            <person name="Koehrsen M."/>
            <person name="Kumar L."/>
            <person name="Lee Y.H."/>
            <person name="Li L."/>
            <person name="Manners J.M."/>
            <person name="Miranda-Saavedra D."/>
            <person name="Mukherjee M."/>
            <person name="Park G."/>
            <person name="Park J."/>
            <person name="Park S.Y."/>
            <person name="Proctor R.H."/>
            <person name="Regev A."/>
            <person name="Ruiz-Roldan M.C."/>
            <person name="Sain D."/>
            <person name="Sakthikumar S."/>
            <person name="Sykes S."/>
            <person name="Schwartz D.C."/>
            <person name="Turgeon B.G."/>
            <person name="Wapinski I."/>
            <person name="Yoder O."/>
            <person name="Young S."/>
            <person name="Zeng Q."/>
            <person name="Zhou S."/>
            <person name="Galagan J."/>
            <person name="Cuomo C.A."/>
            <person name="Kistler H.C."/>
            <person name="Rep M."/>
        </authorList>
    </citation>
    <scope>NUCLEOTIDE SEQUENCE [LARGE SCALE GENOMIC DNA]</scope>
    <source>
        <strain evidence="2">4287</strain>
    </source>
</reference>
<accession>A0A0J9WK76</accession>
<dbReference type="OrthoDB" id="5275938at2759"/>
<reference evidence="2" key="1">
    <citation type="submission" date="2007-04" db="EMBL/GenBank/DDBJ databases">
        <authorList>
            <consortium name="The Broad Institute Genome Sequencing Platform"/>
            <person name="Birren B."/>
            <person name="Lander E."/>
            <person name="Galagan J."/>
            <person name="Nusbaum C."/>
            <person name="Devon K."/>
            <person name="Ma L.-J."/>
            <person name="Jaffe D."/>
            <person name="Butler J."/>
            <person name="Alvarez P."/>
            <person name="Gnerre S."/>
            <person name="Grabherr M."/>
            <person name="Kleber M."/>
            <person name="Mauceli E."/>
            <person name="Brockman W."/>
            <person name="MacCallum I.A."/>
            <person name="Young S."/>
            <person name="LaButti K."/>
            <person name="DeCaprio D."/>
            <person name="Crawford M."/>
            <person name="Koehrsen M."/>
            <person name="Engels R."/>
            <person name="Montgomery P."/>
            <person name="Pearson M."/>
            <person name="Howarth C."/>
            <person name="Larson L."/>
            <person name="White J."/>
            <person name="O'Leary S."/>
            <person name="Kodira C."/>
            <person name="Zeng Q."/>
            <person name="Yandava C."/>
            <person name="Alvarado L."/>
            <person name="Kistler C."/>
            <person name="Shim W.-B."/>
            <person name="Kang S."/>
            <person name="Woloshuk C."/>
        </authorList>
    </citation>
    <scope>NUCLEOTIDE SEQUENCE</scope>
    <source>
        <strain evidence="2">4287</strain>
    </source>
</reference>
<protein>
    <submittedName>
        <fullName evidence="2">Uncharacterized protein</fullName>
    </submittedName>
</protein>
<feature type="compositionally biased region" description="Basic and acidic residues" evidence="1">
    <location>
        <begin position="1"/>
        <end position="11"/>
    </location>
</feature>
<dbReference type="KEGG" id="fox:FOXG_18897"/>
<evidence type="ECO:0000313" key="2">
    <source>
        <dbReference type="EMBL" id="KNB01547.1"/>
    </source>
</evidence>
<dbReference type="GeneID" id="28959603"/>
<dbReference type="AlphaFoldDB" id="A0A0J9WK76"/>
<dbReference type="Proteomes" id="UP000009097">
    <property type="component" value="Unassembled WGS sequence"/>
</dbReference>